<keyword evidence="4" id="KW-0508">mRNA splicing</keyword>
<dbReference type="Pfam" id="PF00076">
    <property type="entry name" value="RRM_1"/>
    <property type="match status" value="1"/>
</dbReference>
<dbReference type="SMR" id="A0A1D6K4S7"/>
<dbReference type="InterPro" id="IPR051106">
    <property type="entry name" value="RNA-bind/splicing_reg"/>
</dbReference>
<reference evidence="7" key="1">
    <citation type="submission" date="2015-12" db="EMBL/GenBank/DDBJ databases">
        <title>Update maize B73 reference genome by single molecule sequencing technologies.</title>
        <authorList>
            <consortium name="Maize Genome Sequencing Project"/>
            <person name="Ware D."/>
        </authorList>
    </citation>
    <scope>NUCLEOTIDE SEQUENCE [LARGE SCALE GENOMIC DNA]</scope>
    <source>
        <tissue evidence="7">Seedling</tissue>
    </source>
</reference>
<dbReference type="PANTHER" id="PTHR48028">
    <property type="entry name" value="GLYCINE-RICH RNA-BINDING PROTEIN RZ1A"/>
    <property type="match status" value="1"/>
</dbReference>
<dbReference type="AlphaFoldDB" id="A0A1D6K4S7"/>
<dbReference type="GO" id="GO:0003723">
    <property type="term" value="F:RNA binding"/>
    <property type="evidence" value="ECO:0007669"/>
    <property type="project" value="UniProtKB-UniRule"/>
</dbReference>
<dbReference type="GO" id="GO:0006397">
    <property type="term" value="P:mRNA processing"/>
    <property type="evidence" value="ECO:0007669"/>
    <property type="project" value="UniProtKB-KW"/>
</dbReference>
<dbReference type="Gene3D" id="3.30.70.330">
    <property type="match status" value="1"/>
</dbReference>
<evidence type="ECO:0000256" key="5">
    <source>
        <dbReference type="ARBA" id="ARBA00023242"/>
    </source>
</evidence>
<keyword evidence="3 6" id="KW-0694">RNA-binding</keyword>
<evidence type="ECO:0000256" key="1">
    <source>
        <dbReference type="ARBA" id="ARBA00004123"/>
    </source>
</evidence>
<dbReference type="EMBL" id="CM007647">
    <property type="protein sequence ID" value="ONL98604.1"/>
    <property type="molecule type" value="Genomic_DNA"/>
</dbReference>
<sequence length="432" mass="47431">MSRFGRSGQPENRESFSLLVLNVSFRTTADDLFPLFDRYGKVLDIYIPRDHRTGDPRGFAFVRYNYEDEAQDAIDGLDGMRFDGRALMVQFAKYGPNAEKMWLAAATAAAAVVLRYYRTCLNHGDCARGQNLPHVGLERGGCHAARRQAATAGSAGVHDVEHLDADYRGLRDHTELLGRSVIKSELLVSSDAHRDVDAVQLEAIVVYKQVLRGCLDTTTLAGTCRTPWQGAAEMVQCGRVAPDDGMSTLIGVELQKKIQSQGVVAEAAVQDRAYSIQGPCKTVFYFIASLLECPNVLAICEGIERIIGIETIEGEARAEVGSDMNRPGTEMVIIVAIGLTVLVLIMTGNVTDTVALLYLKAPVIAEVVLLVGHLMKEYLASPEMAALHVLEALDPELWLNITQLLLDSLRHLSSSHHLYFLTKMAFVLVQVE</sequence>
<protein>
    <submittedName>
        <fullName evidence="7">Splicing factor, arginine/serine-rich 2</fullName>
    </submittedName>
</protein>
<dbReference type="IntAct" id="A0A1D6K4S7">
    <property type="interactions" value="9"/>
</dbReference>
<dbReference type="GO" id="GO:0005634">
    <property type="term" value="C:nucleus"/>
    <property type="evidence" value="ECO:0007669"/>
    <property type="project" value="UniProtKB-SubCell"/>
</dbReference>
<evidence type="ECO:0000313" key="7">
    <source>
        <dbReference type="EMBL" id="ONL98604.1"/>
    </source>
</evidence>
<dbReference type="GO" id="GO:0008380">
    <property type="term" value="P:RNA splicing"/>
    <property type="evidence" value="ECO:0007669"/>
    <property type="project" value="UniProtKB-KW"/>
</dbReference>
<evidence type="ECO:0000256" key="6">
    <source>
        <dbReference type="PROSITE-ProRule" id="PRU00176"/>
    </source>
</evidence>
<gene>
    <name evidence="7" type="ORF">ZEAMMB73_Zm00001d029380</name>
</gene>
<organism evidence="7">
    <name type="scientific">Zea mays</name>
    <name type="common">Maize</name>
    <dbReference type="NCBI Taxonomy" id="4577"/>
    <lineage>
        <taxon>Eukaryota</taxon>
        <taxon>Viridiplantae</taxon>
        <taxon>Streptophyta</taxon>
        <taxon>Embryophyta</taxon>
        <taxon>Tracheophyta</taxon>
        <taxon>Spermatophyta</taxon>
        <taxon>Magnoliopsida</taxon>
        <taxon>Liliopsida</taxon>
        <taxon>Poales</taxon>
        <taxon>Poaceae</taxon>
        <taxon>PACMAD clade</taxon>
        <taxon>Panicoideae</taxon>
        <taxon>Andropogonodae</taxon>
        <taxon>Andropogoneae</taxon>
        <taxon>Tripsacinae</taxon>
        <taxon>Zea</taxon>
    </lineage>
</organism>
<evidence type="ECO:0000256" key="2">
    <source>
        <dbReference type="ARBA" id="ARBA00022664"/>
    </source>
</evidence>
<dbReference type="InterPro" id="IPR035979">
    <property type="entry name" value="RBD_domain_sf"/>
</dbReference>
<keyword evidence="5" id="KW-0539">Nucleus</keyword>
<proteinExistence type="predicted"/>
<evidence type="ECO:0000256" key="3">
    <source>
        <dbReference type="ARBA" id="ARBA00022884"/>
    </source>
</evidence>
<dbReference type="STRING" id="4577.A0A1D6K4S7"/>
<dbReference type="SUPFAM" id="SSF54928">
    <property type="entry name" value="RNA-binding domain, RBD"/>
    <property type="match status" value="1"/>
</dbReference>
<keyword evidence="2" id="KW-0507">mRNA processing</keyword>
<evidence type="ECO:0000256" key="4">
    <source>
        <dbReference type="ARBA" id="ARBA00023187"/>
    </source>
</evidence>
<dbReference type="CDD" id="cd12311">
    <property type="entry name" value="RRM_SRSF2_SRSF8"/>
    <property type="match status" value="1"/>
</dbReference>
<dbReference type="InterPro" id="IPR000504">
    <property type="entry name" value="RRM_dom"/>
</dbReference>
<dbReference type="PROSITE" id="PS50102">
    <property type="entry name" value="RRM"/>
    <property type="match status" value="1"/>
</dbReference>
<accession>A0A1D6K4S7</accession>
<dbReference type="ExpressionAtlas" id="A0A1D6K4S7">
    <property type="expression patterns" value="baseline and differential"/>
</dbReference>
<dbReference type="InterPro" id="IPR012677">
    <property type="entry name" value="Nucleotide-bd_a/b_plait_sf"/>
</dbReference>
<dbReference type="PANTHER" id="PTHR48028:SF4">
    <property type="entry name" value="SC35-LIKE SPLICING FACTOR"/>
    <property type="match status" value="1"/>
</dbReference>
<name>A0A1D6K4S7_MAIZE</name>
<dbReference type="InParanoid" id="A0A1D6K4S7"/>
<comment type="subcellular location">
    <subcellularLocation>
        <location evidence="1">Nucleus</location>
    </subcellularLocation>
</comment>
<dbReference type="SMART" id="SM00360">
    <property type="entry name" value="RRM"/>
    <property type="match status" value="1"/>
</dbReference>